<comment type="caution">
    <text evidence="1">The sequence shown here is derived from an EMBL/GenBank/DDBJ whole genome shotgun (WGS) entry which is preliminary data.</text>
</comment>
<dbReference type="EMBL" id="AORC01000010">
    <property type="protein sequence ID" value="EYT49185.1"/>
    <property type="molecule type" value="Genomic_DNA"/>
</dbReference>
<dbReference type="PANTHER" id="PTHR43431">
    <property type="entry name" value="OXIDOREDUCTASE, SHORT CHAIN DEHYDROGENASE/REDUCTASE FAMILY (AFU_ORTHOLOGUE AFUA_5G14000)"/>
    <property type="match status" value="1"/>
</dbReference>
<reference evidence="1 2" key="1">
    <citation type="journal article" date="2013" name="Genome Announc.">
        <title>Draft genome sequence of an Actinobacterium, Brachybacterium muris strain UCD-AY4.</title>
        <authorList>
            <person name="Lo J.R."/>
            <person name="Lang J.M."/>
            <person name="Darling A.E."/>
            <person name="Eisen J.A."/>
            <person name="Coil D.A."/>
        </authorList>
    </citation>
    <scope>NUCLEOTIDE SEQUENCE [LARGE SCALE GENOMIC DNA]</scope>
    <source>
        <strain evidence="1 2">UCD-AY4</strain>
    </source>
</reference>
<dbReference type="OrthoDB" id="9799818at2"/>
<dbReference type="InterPro" id="IPR002347">
    <property type="entry name" value="SDR_fam"/>
</dbReference>
<proteinExistence type="predicted"/>
<organism evidence="1 2">
    <name type="scientific">Brachybacterium muris UCD-AY4</name>
    <dbReference type="NCBI Taxonomy" id="1249481"/>
    <lineage>
        <taxon>Bacteria</taxon>
        <taxon>Bacillati</taxon>
        <taxon>Actinomycetota</taxon>
        <taxon>Actinomycetes</taxon>
        <taxon>Micrococcales</taxon>
        <taxon>Dermabacteraceae</taxon>
        <taxon>Brachybacterium</taxon>
    </lineage>
</organism>
<dbReference type="HOGENOM" id="CLU_010194_17_2_11"/>
<dbReference type="STRING" id="1249481.D641_0109555"/>
<accession>A0A022KTI9</accession>
<dbReference type="InterPro" id="IPR036291">
    <property type="entry name" value="NAD(P)-bd_dom_sf"/>
</dbReference>
<dbReference type="RefSeq" id="WP_017823437.1">
    <property type="nucleotide sequence ID" value="NZ_AORC01000010.1"/>
</dbReference>
<dbReference type="Pfam" id="PF00106">
    <property type="entry name" value="adh_short"/>
    <property type="match status" value="1"/>
</dbReference>
<sequence>MSKVIAVFGAGTGLGQAVARRFGREGYQVALVARRRERLDALVGELEAEGIEAAAFPADLVDPAVVPGLVAAIRERFGRIDVAEYGPIGLDHSFTRAVDLRATDLQALIPLLLLTPVEIAHALLPEWSERGGGAFLLADGYSAAAPMPNLAGLGTVMASTRNYLHGLHAEVADQGVYVGALTIASLIDGSEASAKAAAAFDEHGGPRVPVADPAELAEIYWEMASQRDRVERFHPEGLAR</sequence>
<keyword evidence="2" id="KW-1185">Reference proteome</keyword>
<dbReference type="PANTHER" id="PTHR43431:SF7">
    <property type="entry name" value="OXIDOREDUCTASE, SHORT CHAIN DEHYDROGENASE_REDUCTASE FAMILY (AFU_ORTHOLOGUE AFUA_5G14000)"/>
    <property type="match status" value="1"/>
</dbReference>
<name>A0A022KTI9_9MICO</name>
<evidence type="ECO:0000313" key="1">
    <source>
        <dbReference type="EMBL" id="EYT49185.1"/>
    </source>
</evidence>
<dbReference type="AlphaFoldDB" id="A0A022KTI9"/>
<gene>
    <name evidence="1" type="ORF">D641_0109555</name>
</gene>
<evidence type="ECO:0000313" key="2">
    <source>
        <dbReference type="Proteomes" id="UP000019754"/>
    </source>
</evidence>
<protein>
    <submittedName>
        <fullName evidence="1">Short-chain dehydrogenase</fullName>
    </submittedName>
</protein>
<dbReference type="SUPFAM" id="SSF51735">
    <property type="entry name" value="NAD(P)-binding Rossmann-fold domains"/>
    <property type="match status" value="1"/>
</dbReference>
<dbReference type="Proteomes" id="UP000019754">
    <property type="component" value="Unassembled WGS sequence"/>
</dbReference>
<dbReference type="Gene3D" id="3.40.50.720">
    <property type="entry name" value="NAD(P)-binding Rossmann-like Domain"/>
    <property type="match status" value="1"/>
</dbReference>